<gene>
    <name evidence="2" type="ORF">CHRY9393_01988</name>
</gene>
<proteinExistence type="predicted"/>
<organism evidence="2 3">
    <name type="scientific">Chryseobacterium fistulae</name>
    <dbReference type="NCBI Taxonomy" id="2675058"/>
    <lineage>
        <taxon>Bacteria</taxon>
        <taxon>Pseudomonadati</taxon>
        <taxon>Bacteroidota</taxon>
        <taxon>Flavobacteriia</taxon>
        <taxon>Flavobacteriales</taxon>
        <taxon>Weeksellaceae</taxon>
        <taxon>Chryseobacterium group</taxon>
        <taxon>Chryseobacterium</taxon>
    </lineage>
</organism>
<sequence>MRKTNLLVCMLLGVVSFGQIGINNPSPKATLEITAKKLDGSTPEGVIVPKFTGDILFAAMTAGTYGPNQHGAIVYVSEPALIANRTGQTAHVDDYGFYYFNADQNEWTKLGSVSTIYRTDGTLTSPRIMTMAGNNLGFLGGRIGMGTASPDTSAILDLTSTQTGFAPPRMLESQMNAIANPTHGLLIFCTDCFNDLGCLMVNDSKDPTVPNWGSLCSSNVPTGHVNDILCASAVTSGAVHSGVIVSGVSVTVPYTAGNGGTYPSATFSSTGVTGLTASLDGGSLVNGDGNLIFTITGTPSVAGTASFNITVAGKSCAFTVDVDDFTASVVSIDCVNAVFSPSTVTQGQPYTGTLTIPYLGGNGDSYPQQSFTQNGLTFTLPAGTLATGNGSFVYNVTGSATSSGAMSIPISFGSNSCNVSTTISNGGGGGSVVMCGASTAWALFNLGADTSLDPNPVTVAQKGLHGNYYQQGIQIPVADADTPATSIFPWNTSFAPIGAWNSGTETAPVKTGIDPCPAGFRVPTRQEYLNLHNNNSPTRIGTFLDGATNYTSALVYTCGNKRITFPATGYRNTSDGVLLSRGSQGWYWTSSDNTPGMSLAFGFYPSTIYANYANIRSQGFPVRCVAE</sequence>
<evidence type="ECO:0000313" key="2">
    <source>
        <dbReference type="EMBL" id="CAA7388619.1"/>
    </source>
</evidence>
<keyword evidence="3" id="KW-1185">Reference proteome</keyword>
<feature type="chain" id="PRO_5026921130" evidence="1">
    <location>
        <begin position="22"/>
        <end position="627"/>
    </location>
</feature>
<dbReference type="RefSeq" id="WP_162073146.1">
    <property type="nucleotide sequence ID" value="NZ_CACVBY010000042.1"/>
</dbReference>
<dbReference type="Proteomes" id="UP000445309">
    <property type="component" value="Unassembled WGS sequence"/>
</dbReference>
<protein>
    <submittedName>
        <fullName evidence="2">Uncharacterized protein</fullName>
    </submittedName>
</protein>
<name>A0A6N4XP81_9FLAO</name>
<accession>A0A6N4XP81</accession>
<dbReference type="EMBL" id="CACVBY010000042">
    <property type="protein sequence ID" value="CAA7388619.1"/>
    <property type="molecule type" value="Genomic_DNA"/>
</dbReference>
<evidence type="ECO:0000256" key="1">
    <source>
        <dbReference type="SAM" id="SignalP"/>
    </source>
</evidence>
<dbReference type="AlphaFoldDB" id="A0A6N4XP81"/>
<evidence type="ECO:0000313" key="3">
    <source>
        <dbReference type="Proteomes" id="UP000445309"/>
    </source>
</evidence>
<keyword evidence="1" id="KW-0732">Signal</keyword>
<reference evidence="2 3" key="1">
    <citation type="submission" date="2020-01" db="EMBL/GenBank/DDBJ databases">
        <authorList>
            <person name="Rodrigo-Torres L."/>
            <person name="Arahal R. D."/>
            <person name="Lucena T."/>
        </authorList>
    </citation>
    <scope>NUCLEOTIDE SEQUENCE [LARGE SCALE GENOMIC DNA]</scope>
    <source>
        <strain evidence="2 3">CECT 9393</strain>
    </source>
</reference>
<feature type="signal peptide" evidence="1">
    <location>
        <begin position="1"/>
        <end position="21"/>
    </location>
</feature>